<keyword evidence="6 8" id="KW-1133">Transmembrane helix</keyword>
<feature type="transmembrane region" description="Helical" evidence="8">
    <location>
        <begin position="160"/>
        <end position="182"/>
    </location>
</feature>
<evidence type="ECO:0000256" key="1">
    <source>
        <dbReference type="ARBA" id="ARBA00004651"/>
    </source>
</evidence>
<feature type="transmembrane region" description="Helical" evidence="8">
    <location>
        <begin position="33"/>
        <end position="57"/>
    </location>
</feature>
<feature type="transmembrane region" description="Helical" evidence="8">
    <location>
        <begin position="116"/>
        <end position="139"/>
    </location>
</feature>
<keyword evidence="7 8" id="KW-0472">Membrane</keyword>
<evidence type="ECO:0000256" key="5">
    <source>
        <dbReference type="ARBA" id="ARBA00022692"/>
    </source>
</evidence>
<evidence type="ECO:0000256" key="7">
    <source>
        <dbReference type="ARBA" id="ARBA00023136"/>
    </source>
</evidence>
<evidence type="ECO:0000256" key="8">
    <source>
        <dbReference type="SAM" id="Phobius"/>
    </source>
</evidence>
<feature type="transmembrane region" description="Helical" evidence="8">
    <location>
        <begin position="323"/>
        <end position="343"/>
    </location>
</feature>
<feature type="transmembrane region" description="Helical" evidence="8">
    <location>
        <begin position="495"/>
        <end position="515"/>
    </location>
</feature>
<comment type="similarity">
    <text evidence="2">Belongs to the peptide transporter carbon starvation (CstA) (TC 2.A.114) family.</text>
</comment>
<dbReference type="PANTHER" id="PTHR30252:SF3">
    <property type="entry name" value="PYRUVATE_PROTON SYMPORTER BTST"/>
    <property type="match status" value="1"/>
</dbReference>
<feature type="transmembrane region" description="Helical" evidence="8">
    <location>
        <begin position="286"/>
        <end position="303"/>
    </location>
</feature>
<evidence type="ECO:0000259" key="9">
    <source>
        <dbReference type="Pfam" id="PF02554"/>
    </source>
</evidence>
<protein>
    <submittedName>
        <fullName evidence="10">Carbon starvation protein A</fullName>
    </submittedName>
</protein>
<feature type="transmembrane region" description="Helical" evidence="8">
    <location>
        <begin position="553"/>
        <end position="573"/>
    </location>
</feature>
<evidence type="ECO:0000313" key="10">
    <source>
        <dbReference type="EMBL" id="HEN42722.1"/>
    </source>
</evidence>
<evidence type="ECO:0000256" key="3">
    <source>
        <dbReference type="ARBA" id="ARBA00022448"/>
    </source>
</evidence>
<dbReference type="PANTHER" id="PTHR30252">
    <property type="entry name" value="INNER MEMBRANE PEPTIDE TRANSPORTER"/>
    <property type="match status" value="1"/>
</dbReference>
<sequence>MLGKFVWLVISAVAAASLAVVAGIVNPGEKVNALWLVTAAACFYLVAYRFYGAFLAAKVLSLDPRLKTPARRLADGMDYHPTNRWVLFGHHFAAIAGAGPLIGPMLAAQFGYLPGFLWLLVGAVLVGAVHDMVILAASVRRNGRSLARIAKDEIGPVGGLAASLAILFILIVALAGLGLAVVNSLAKSPWGTFTIFLTIPIALFMGLYLYRIRPGRVGEVSAIGFVLLLLAVFSGHYIPGSPLEPFFSLGKGGLTLAMAAYGLIASILPVWMLLCPRDYLSTYMKIGTVILLAFGVVFMAPTLQMPAVTRFVNGGGPVIPGKLFPFMFITIACGAVSGFHSLISSGTTPKMIMSEREIPMIGFGAMLAEGFVAVMALVAATILIPGDYFAINTKLSFDAIGALGFPVERVRELSAMVGTDVAGRPGGAVSLAVGMASILSSLPGMKGLMPYWYNFALMFEALFILTTVDTGTRVARFLLQELGSRVYAPLGRQNWLPGIIVTSLLVVAAWSYLIWSGNVSTIWPMFGVSNQLLAAIALGVGTTILIKGGKVRYAWTTVIPMAFMYATTFTASWKLTGSFLGKAAAAPAAAEAFTFRMNAGLVVVMAMLAVVTLCDMLLKWYGYLTERRAVTTSEVLELEETA</sequence>
<reference evidence="10" key="1">
    <citation type="journal article" date="2020" name="mSystems">
        <title>Genome- and Community-Level Interaction Insights into Carbon Utilization and Element Cycling Functions of Hydrothermarchaeota in Hydrothermal Sediment.</title>
        <authorList>
            <person name="Zhou Z."/>
            <person name="Liu Y."/>
            <person name="Xu W."/>
            <person name="Pan J."/>
            <person name="Luo Z.H."/>
            <person name="Li M."/>
        </authorList>
    </citation>
    <scope>NUCLEOTIDE SEQUENCE [LARGE SCALE GENOMIC DNA]</scope>
    <source>
        <strain evidence="10">SpSt-349</strain>
    </source>
</reference>
<comment type="caution">
    <text evidence="10">The sequence shown here is derived from an EMBL/GenBank/DDBJ whole genome shotgun (WGS) entry which is preliminary data.</text>
</comment>
<evidence type="ECO:0000256" key="4">
    <source>
        <dbReference type="ARBA" id="ARBA00022475"/>
    </source>
</evidence>
<evidence type="ECO:0000256" key="2">
    <source>
        <dbReference type="ARBA" id="ARBA00007755"/>
    </source>
</evidence>
<feature type="transmembrane region" description="Helical" evidence="8">
    <location>
        <begin position="451"/>
        <end position="474"/>
    </location>
</feature>
<dbReference type="EMBL" id="DSOV01000044">
    <property type="protein sequence ID" value="HEN42722.1"/>
    <property type="molecule type" value="Genomic_DNA"/>
</dbReference>
<dbReference type="GO" id="GO:0005886">
    <property type="term" value="C:plasma membrane"/>
    <property type="evidence" value="ECO:0007669"/>
    <property type="project" value="UniProtKB-SubCell"/>
</dbReference>
<proteinExistence type="inferred from homology"/>
<feature type="transmembrane region" description="Helical" evidence="8">
    <location>
        <begin position="188"/>
        <end position="210"/>
    </location>
</feature>
<dbReference type="InterPro" id="IPR051605">
    <property type="entry name" value="CstA"/>
</dbReference>
<dbReference type="GO" id="GO:0009267">
    <property type="term" value="P:cellular response to starvation"/>
    <property type="evidence" value="ECO:0007669"/>
    <property type="project" value="InterPro"/>
</dbReference>
<feature type="transmembrane region" description="Helical" evidence="8">
    <location>
        <begin position="363"/>
        <end position="384"/>
    </location>
</feature>
<feature type="transmembrane region" description="Helical" evidence="8">
    <location>
        <begin position="85"/>
        <end position="110"/>
    </location>
</feature>
<accession>A0A831UCY6</accession>
<dbReference type="InterPro" id="IPR003706">
    <property type="entry name" value="CstA_N"/>
</dbReference>
<keyword evidence="3" id="KW-0813">Transport</keyword>
<keyword evidence="4" id="KW-1003">Cell membrane</keyword>
<feature type="transmembrane region" description="Helical" evidence="8">
    <location>
        <begin position="593"/>
        <end position="618"/>
    </location>
</feature>
<comment type="subcellular location">
    <subcellularLocation>
        <location evidence="1">Cell membrane</location>
        <topology evidence="1">Multi-pass membrane protein</topology>
    </subcellularLocation>
</comment>
<dbReference type="AlphaFoldDB" id="A0A831UCY6"/>
<gene>
    <name evidence="10" type="ORF">ENQ87_10165</name>
</gene>
<organism evidence="10">
    <name type="scientific">Geobacter metallireducens</name>
    <dbReference type="NCBI Taxonomy" id="28232"/>
    <lineage>
        <taxon>Bacteria</taxon>
        <taxon>Pseudomonadati</taxon>
        <taxon>Thermodesulfobacteriota</taxon>
        <taxon>Desulfuromonadia</taxon>
        <taxon>Geobacterales</taxon>
        <taxon>Geobacteraceae</taxon>
        <taxon>Geobacter</taxon>
    </lineage>
</organism>
<dbReference type="Pfam" id="PF02554">
    <property type="entry name" value="CstA"/>
    <property type="match status" value="1"/>
</dbReference>
<feature type="transmembrane region" description="Helical" evidence="8">
    <location>
        <begin position="222"/>
        <end position="240"/>
    </location>
</feature>
<feature type="transmembrane region" description="Helical" evidence="8">
    <location>
        <begin position="252"/>
        <end position="274"/>
    </location>
</feature>
<feature type="transmembrane region" description="Helical" evidence="8">
    <location>
        <begin position="521"/>
        <end position="546"/>
    </location>
</feature>
<name>A0A831UCY6_GEOME</name>
<feature type="domain" description="CstA N-terminal" evidence="9">
    <location>
        <begin position="32"/>
        <end position="571"/>
    </location>
</feature>
<keyword evidence="5 8" id="KW-0812">Transmembrane</keyword>
<evidence type="ECO:0000256" key="6">
    <source>
        <dbReference type="ARBA" id="ARBA00022989"/>
    </source>
</evidence>